<feature type="domain" description="HTH cro/C1-type" evidence="2">
    <location>
        <begin position="97"/>
        <end position="151"/>
    </location>
</feature>
<dbReference type="CDD" id="cd00093">
    <property type="entry name" value="HTH_XRE"/>
    <property type="match status" value="1"/>
</dbReference>
<name>A5MYI0_CLOK5</name>
<keyword evidence="5" id="KW-1185">Reference proteome</keyword>
<dbReference type="SUPFAM" id="SSF47413">
    <property type="entry name" value="lambda repressor-like DNA-binding domains"/>
    <property type="match status" value="1"/>
</dbReference>
<evidence type="ECO:0000313" key="3">
    <source>
        <dbReference type="EMBL" id="EDK33926.1"/>
    </source>
</evidence>
<dbReference type="EMBL" id="CP000673">
    <property type="protein sequence ID" value="EDK33926.1"/>
    <property type="molecule type" value="Genomic_DNA"/>
</dbReference>
<evidence type="ECO:0000313" key="5">
    <source>
        <dbReference type="Proteomes" id="UP000002411"/>
    </source>
</evidence>
<protein>
    <recommendedName>
        <fullName evidence="2">HTH cro/C1-type domain-containing protein</fullName>
    </recommendedName>
</protein>
<dbReference type="KEGG" id="ckl:CKL_1914"/>
<dbReference type="SMART" id="SM00530">
    <property type="entry name" value="HTH_XRE"/>
    <property type="match status" value="2"/>
</dbReference>
<dbReference type="AlphaFoldDB" id="A5MYI0"/>
<accession>A5MYI0</accession>
<dbReference type="InterPro" id="IPR010982">
    <property type="entry name" value="Lambda_DNA-bd_dom_sf"/>
</dbReference>
<dbReference type="Proteomes" id="UP000002411">
    <property type="component" value="Chromosome"/>
</dbReference>
<dbReference type="PANTHER" id="PTHR46558">
    <property type="entry name" value="TRACRIPTIONAL REGULATORY PROTEIN-RELATED-RELATED"/>
    <property type="match status" value="1"/>
</dbReference>
<organism evidence="3 5">
    <name type="scientific">Clostridium kluyveri (strain ATCC 8527 / DSM 555 / NBRC 12016 / NCIMB 10680 / K1)</name>
    <dbReference type="NCBI Taxonomy" id="431943"/>
    <lineage>
        <taxon>Bacteria</taxon>
        <taxon>Bacillati</taxon>
        <taxon>Bacillota</taxon>
        <taxon>Clostridia</taxon>
        <taxon>Eubacteriales</taxon>
        <taxon>Clostridiaceae</taxon>
        <taxon>Clostridium</taxon>
    </lineage>
</organism>
<dbReference type="GO" id="GO:0003677">
    <property type="term" value="F:DNA binding"/>
    <property type="evidence" value="ECO:0007669"/>
    <property type="project" value="UniProtKB-KW"/>
</dbReference>
<sequence>MFDKVHFKNILETALGKRTKEEYSKDSGVSRGYISKCINMKISNPPSPEILKRLASKAHNNVTYEDLMRAAGYIDTDNEDEYITTDNFNNNPFGNKIKELREEMNWTQDHLGKLLNVKRAAISKYENGKVPLTDEILIKLSKIFDVSCDYILGVSNKRNDSKVENKKSFMEKIEDLSPESKEELEKYIELLKLKDSLDKNKDEQSATLDQGVC</sequence>
<dbReference type="PROSITE" id="PS50943">
    <property type="entry name" value="HTH_CROC1"/>
    <property type="match status" value="1"/>
</dbReference>
<keyword evidence="1" id="KW-0238">DNA-binding</keyword>
<proteinExistence type="predicted"/>
<dbReference type="PANTHER" id="PTHR46558:SF11">
    <property type="entry name" value="HTH-TYPE TRANSCRIPTIONAL REGULATOR XRE"/>
    <property type="match status" value="1"/>
</dbReference>
<evidence type="ECO:0000256" key="1">
    <source>
        <dbReference type="ARBA" id="ARBA00023125"/>
    </source>
</evidence>
<dbReference type="Gene3D" id="1.10.260.40">
    <property type="entry name" value="lambda repressor-like DNA-binding domains"/>
    <property type="match status" value="1"/>
</dbReference>
<dbReference type="Pfam" id="PF01381">
    <property type="entry name" value="HTH_3"/>
    <property type="match status" value="1"/>
</dbReference>
<reference evidence="3 5" key="1">
    <citation type="journal article" date="2008" name="Proc. Natl. Acad. Sci. U.S.A.">
        <title>The genome of Clostridium kluyveri, a strict anaerobe with unique metabolic features.</title>
        <authorList>
            <person name="Seedorf H."/>
            <person name="Fricke W.F."/>
            <person name="Veith B."/>
            <person name="Brueggemann H."/>
            <person name="Liesegang H."/>
            <person name="Strittmatter A."/>
            <person name="Miethke M."/>
            <person name="Buckel W."/>
            <person name="Hinderberger J."/>
            <person name="Li F."/>
            <person name="Hagemeier C."/>
            <person name="Thauer R.K."/>
            <person name="Gottschalk G."/>
        </authorList>
    </citation>
    <scope>NUCLEOTIDE SEQUENCE [LARGE SCALE GENOMIC DNA]</scope>
    <source>
        <strain evidence="5">ATCC 8527 / DSM 555 / NCIMB 10680</strain>
        <strain evidence="3">DSM 555</strain>
    </source>
</reference>
<dbReference type="InterPro" id="IPR001387">
    <property type="entry name" value="Cro/C1-type_HTH"/>
</dbReference>
<gene>
    <name evidence="3" type="ordered locus">CKL_1914</name>
    <name evidence="4" type="ordered locus">CKL_2016</name>
</gene>
<dbReference type="eggNOG" id="COG1974">
    <property type="taxonomic scope" value="Bacteria"/>
</dbReference>
<dbReference type="KEGG" id="ckl:CKL_2016"/>
<dbReference type="RefSeq" id="WP_012102305.1">
    <property type="nucleotide sequence ID" value="NC_009706.1"/>
</dbReference>
<dbReference type="EMBL" id="CP000673">
    <property type="protein sequence ID" value="EDK34028.1"/>
    <property type="molecule type" value="Genomic_DNA"/>
</dbReference>
<evidence type="ECO:0000313" key="4">
    <source>
        <dbReference type="EMBL" id="EDK34028.1"/>
    </source>
</evidence>
<dbReference type="eggNOG" id="COG1813">
    <property type="taxonomic scope" value="Bacteria"/>
</dbReference>
<evidence type="ECO:0000259" key="2">
    <source>
        <dbReference type="PROSITE" id="PS50943"/>
    </source>
</evidence>
<dbReference type="HOGENOM" id="CLU_1270444_0_0_9"/>